<evidence type="ECO:0000256" key="6">
    <source>
        <dbReference type="ARBA" id="ARBA00023102"/>
    </source>
</evidence>
<keyword evidence="14" id="KW-1185">Reference proteome</keyword>
<dbReference type="InterPro" id="IPR029062">
    <property type="entry name" value="Class_I_gatase-like"/>
</dbReference>
<feature type="domain" description="Glutamine amidotransferase" evidence="12">
    <location>
        <begin position="4"/>
        <end position="198"/>
    </location>
</feature>
<comment type="pathway">
    <text evidence="1 10">Amino-acid biosynthesis; L-histidine biosynthesis; L-histidine from 5-phospho-alpha-D-ribose 1-diphosphate: step 5/9.</text>
</comment>
<dbReference type="HAMAP" id="MF_00278">
    <property type="entry name" value="HisH"/>
    <property type="match status" value="1"/>
</dbReference>
<name>A0A0W0GIK8_9CHLR</name>
<dbReference type="GO" id="GO:0000105">
    <property type="term" value="P:L-histidine biosynthetic process"/>
    <property type="evidence" value="ECO:0007669"/>
    <property type="project" value="UniProtKB-UniRule"/>
</dbReference>
<dbReference type="EMBL" id="LFDV01000002">
    <property type="protein sequence ID" value="KTB48406.1"/>
    <property type="molecule type" value="Genomic_DNA"/>
</dbReference>
<organism evidence="13 14">
    <name type="scientific">Dehalogenimonas alkenigignens</name>
    <dbReference type="NCBI Taxonomy" id="1217799"/>
    <lineage>
        <taxon>Bacteria</taxon>
        <taxon>Bacillati</taxon>
        <taxon>Chloroflexota</taxon>
        <taxon>Dehalococcoidia</taxon>
        <taxon>Dehalococcoidales</taxon>
        <taxon>Dehalococcoidaceae</taxon>
        <taxon>Dehalogenimonas</taxon>
    </lineage>
</organism>
<dbReference type="PROSITE" id="PS51274">
    <property type="entry name" value="GATASE_COBBQ"/>
    <property type="match status" value="1"/>
</dbReference>
<keyword evidence="13" id="KW-0328">Glycosyltransferase</keyword>
<dbReference type="EC" id="4.3.2.10" evidence="10"/>
<dbReference type="NCBIfam" id="TIGR01855">
    <property type="entry name" value="IMP_synth_hisH"/>
    <property type="match status" value="1"/>
</dbReference>
<dbReference type="GO" id="GO:0016829">
    <property type="term" value="F:lyase activity"/>
    <property type="evidence" value="ECO:0007669"/>
    <property type="project" value="UniProtKB-KW"/>
</dbReference>
<sequence>MIAIIDYGAGNLRSVANAVALLGYDGRVTSSPRDVMSAQSVILPGVGAAADTVVSLKSHGLDQAIKEIISKGTPFLAVCVGLQVLFEETQEGGGCQCLGLLPGKVKKLPSSVKVPHIGWNNVRQANPHYLFDGIADGAFFYFVHSYYAEPASDGNVIGATDYGLNFASAVAFGNTVATQFHPEKSGAAGLKMYDNFLKRAIRGN</sequence>
<evidence type="ECO:0000313" key="14">
    <source>
        <dbReference type="Proteomes" id="UP000053947"/>
    </source>
</evidence>
<dbReference type="GO" id="GO:0005737">
    <property type="term" value="C:cytoplasm"/>
    <property type="evidence" value="ECO:0007669"/>
    <property type="project" value="UniProtKB-SubCell"/>
</dbReference>
<keyword evidence="3 10" id="KW-0028">Amino-acid biosynthesis</keyword>
<comment type="subcellular location">
    <subcellularLocation>
        <location evidence="10">Cytoplasm</location>
    </subcellularLocation>
</comment>
<dbReference type="OrthoDB" id="9807137at2"/>
<evidence type="ECO:0000259" key="12">
    <source>
        <dbReference type="Pfam" id="PF00117"/>
    </source>
</evidence>
<evidence type="ECO:0000256" key="8">
    <source>
        <dbReference type="ARBA" id="ARBA00047838"/>
    </source>
</evidence>
<keyword evidence="4 10" id="KW-0378">Hydrolase</keyword>
<evidence type="ECO:0000313" key="13">
    <source>
        <dbReference type="EMBL" id="KTB48406.1"/>
    </source>
</evidence>
<evidence type="ECO:0000256" key="2">
    <source>
        <dbReference type="ARBA" id="ARBA00011152"/>
    </source>
</evidence>
<comment type="subunit">
    <text evidence="2 10">Heterodimer of HisH and HisF.</text>
</comment>
<evidence type="ECO:0000256" key="9">
    <source>
        <dbReference type="ARBA" id="ARBA00049534"/>
    </source>
</evidence>
<dbReference type="EC" id="3.5.1.2" evidence="10"/>
<evidence type="ECO:0000256" key="7">
    <source>
        <dbReference type="ARBA" id="ARBA00023239"/>
    </source>
</evidence>
<feature type="active site" description="Nucleophile" evidence="10 11">
    <location>
        <position position="79"/>
    </location>
</feature>
<feature type="active site" evidence="10 11">
    <location>
        <position position="183"/>
    </location>
</feature>
<dbReference type="PANTHER" id="PTHR42701">
    <property type="entry name" value="IMIDAZOLE GLYCEROL PHOSPHATE SYNTHASE SUBUNIT HISH"/>
    <property type="match status" value="1"/>
</dbReference>
<dbReference type="CDD" id="cd01748">
    <property type="entry name" value="GATase1_IGP_Synthase"/>
    <property type="match status" value="1"/>
</dbReference>
<keyword evidence="7 10" id="KW-0456">Lyase</keyword>
<comment type="caution">
    <text evidence="13">The sequence shown here is derived from an EMBL/GenBank/DDBJ whole genome shotgun (WGS) entry which is preliminary data.</text>
</comment>
<proteinExistence type="inferred from homology"/>
<dbReference type="STRING" id="1217799.DEALK_12520"/>
<dbReference type="GO" id="GO:0004359">
    <property type="term" value="F:glutaminase activity"/>
    <property type="evidence" value="ECO:0007669"/>
    <property type="project" value="UniProtKB-EC"/>
</dbReference>
<keyword evidence="13" id="KW-0808">Transferase</keyword>
<evidence type="ECO:0000256" key="3">
    <source>
        <dbReference type="ARBA" id="ARBA00022605"/>
    </source>
</evidence>
<protein>
    <recommendedName>
        <fullName evidence="10">Imidazole glycerol phosphate synthase subunit HisH</fullName>
        <ecNumber evidence="10">4.3.2.10</ecNumber>
    </recommendedName>
    <alternativeName>
        <fullName evidence="10">IGP synthase glutaminase subunit</fullName>
        <ecNumber evidence="10">3.5.1.2</ecNumber>
    </alternativeName>
    <alternativeName>
        <fullName evidence="10">IGP synthase subunit HisH</fullName>
    </alternativeName>
    <alternativeName>
        <fullName evidence="10">ImGP synthase subunit HisH</fullName>
        <shortName evidence="10">IGPS subunit HisH</shortName>
    </alternativeName>
</protein>
<evidence type="ECO:0000256" key="1">
    <source>
        <dbReference type="ARBA" id="ARBA00005091"/>
    </source>
</evidence>
<comment type="function">
    <text evidence="10">IGPS catalyzes the conversion of PRFAR and glutamine to IGP, AICAR and glutamate. The HisH subunit catalyzes the hydrolysis of glutamine to glutamate and ammonia as part of the synthesis of IGP and AICAR. The resulting ammonia molecule is channeled to the active site of HisF.</text>
</comment>
<dbReference type="RefSeq" id="WP_058439394.1">
    <property type="nucleotide sequence ID" value="NZ_KQ758903.1"/>
</dbReference>
<evidence type="ECO:0000256" key="11">
    <source>
        <dbReference type="PIRSR" id="PIRSR000495-1"/>
    </source>
</evidence>
<dbReference type="InterPro" id="IPR010139">
    <property type="entry name" value="Imidazole-glycPsynth_HisH"/>
</dbReference>
<feature type="active site" evidence="10 11">
    <location>
        <position position="181"/>
    </location>
</feature>
<dbReference type="PANTHER" id="PTHR42701:SF1">
    <property type="entry name" value="IMIDAZOLE GLYCEROL PHOSPHATE SYNTHASE SUBUNIT HISH"/>
    <property type="match status" value="1"/>
</dbReference>
<dbReference type="PIRSF" id="PIRSF000495">
    <property type="entry name" value="Amidotransf_hisH"/>
    <property type="match status" value="1"/>
</dbReference>
<keyword evidence="6 10" id="KW-0368">Histidine biosynthesis</keyword>
<dbReference type="AlphaFoldDB" id="A0A0W0GIK8"/>
<accession>A0A0W0GIK8</accession>
<dbReference type="PATRIC" id="fig|1217799.6.peg.1297"/>
<dbReference type="Proteomes" id="UP000053947">
    <property type="component" value="Unassembled WGS sequence"/>
</dbReference>
<dbReference type="PROSITE" id="PS51273">
    <property type="entry name" value="GATASE_TYPE_1"/>
    <property type="match status" value="1"/>
</dbReference>
<dbReference type="UniPathway" id="UPA00031">
    <property type="reaction ID" value="UER00010"/>
</dbReference>
<dbReference type="GO" id="GO:0000107">
    <property type="term" value="F:imidazoleglycerol-phosphate synthase activity"/>
    <property type="evidence" value="ECO:0007669"/>
    <property type="project" value="UniProtKB-UniRule"/>
</dbReference>
<dbReference type="Gene3D" id="3.40.50.880">
    <property type="match status" value="1"/>
</dbReference>
<comment type="catalytic activity">
    <reaction evidence="9 10">
        <text>L-glutamine + H2O = L-glutamate + NH4(+)</text>
        <dbReference type="Rhea" id="RHEA:15889"/>
        <dbReference type="ChEBI" id="CHEBI:15377"/>
        <dbReference type="ChEBI" id="CHEBI:28938"/>
        <dbReference type="ChEBI" id="CHEBI:29985"/>
        <dbReference type="ChEBI" id="CHEBI:58359"/>
        <dbReference type="EC" id="3.5.1.2"/>
    </reaction>
</comment>
<evidence type="ECO:0000256" key="4">
    <source>
        <dbReference type="ARBA" id="ARBA00022801"/>
    </source>
</evidence>
<keyword evidence="5 10" id="KW-0315">Glutamine amidotransferase</keyword>
<dbReference type="InterPro" id="IPR017926">
    <property type="entry name" value="GATASE"/>
</dbReference>
<dbReference type="Pfam" id="PF00117">
    <property type="entry name" value="GATase"/>
    <property type="match status" value="1"/>
</dbReference>
<evidence type="ECO:0000256" key="5">
    <source>
        <dbReference type="ARBA" id="ARBA00022962"/>
    </source>
</evidence>
<gene>
    <name evidence="10" type="primary">hisH</name>
    <name evidence="13" type="ORF">DEALK_12520</name>
</gene>
<evidence type="ECO:0000256" key="10">
    <source>
        <dbReference type="HAMAP-Rule" id="MF_00278"/>
    </source>
</evidence>
<reference evidence="13 14" key="1">
    <citation type="submission" date="2015-06" db="EMBL/GenBank/DDBJ databases">
        <title>Genome sequence of the organohalide-respiring Dehalogenimonas alkenigignens type strain (IP3-3T).</title>
        <authorList>
            <person name="Key T.A."/>
            <person name="Richmond D.P."/>
            <person name="Bowman K.S."/>
            <person name="Cho Y.-J."/>
            <person name="Chun J."/>
            <person name="da Costa M.S."/>
            <person name="Rainey F.A."/>
            <person name="Moe W.M."/>
        </authorList>
    </citation>
    <scope>NUCLEOTIDE SEQUENCE [LARGE SCALE GENOMIC DNA]</scope>
    <source>
        <strain evidence="13 14">IP3-3</strain>
    </source>
</reference>
<comment type="catalytic activity">
    <reaction evidence="8 10">
        <text>5-[(5-phospho-1-deoxy-D-ribulos-1-ylimino)methylamino]-1-(5-phospho-beta-D-ribosyl)imidazole-4-carboxamide + L-glutamine = D-erythro-1-(imidazol-4-yl)glycerol 3-phosphate + 5-amino-1-(5-phospho-beta-D-ribosyl)imidazole-4-carboxamide + L-glutamate + H(+)</text>
        <dbReference type="Rhea" id="RHEA:24793"/>
        <dbReference type="ChEBI" id="CHEBI:15378"/>
        <dbReference type="ChEBI" id="CHEBI:29985"/>
        <dbReference type="ChEBI" id="CHEBI:58278"/>
        <dbReference type="ChEBI" id="CHEBI:58359"/>
        <dbReference type="ChEBI" id="CHEBI:58475"/>
        <dbReference type="ChEBI" id="CHEBI:58525"/>
        <dbReference type="EC" id="4.3.2.10"/>
    </reaction>
</comment>
<dbReference type="SUPFAM" id="SSF52317">
    <property type="entry name" value="Class I glutamine amidotransferase-like"/>
    <property type="match status" value="1"/>
</dbReference>
<keyword evidence="10" id="KW-0963">Cytoplasm</keyword>